<dbReference type="EMBL" id="JARAKH010000006">
    <property type="protein sequence ID" value="KAK8403585.1"/>
    <property type="molecule type" value="Genomic_DNA"/>
</dbReference>
<organism evidence="2 3">
    <name type="scientific">Scylla paramamosain</name>
    <name type="common">Mud crab</name>
    <dbReference type="NCBI Taxonomy" id="85552"/>
    <lineage>
        <taxon>Eukaryota</taxon>
        <taxon>Metazoa</taxon>
        <taxon>Ecdysozoa</taxon>
        <taxon>Arthropoda</taxon>
        <taxon>Crustacea</taxon>
        <taxon>Multicrustacea</taxon>
        <taxon>Malacostraca</taxon>
        <taxon>Eumalacostraca</taxon>
        <taxon>Eucarida</taxon>
        <taxon>Decapoda</taxon>
        <taxon>Pleocyemata</taxon>
        <taxon>Brachyura</taxon>
        <taxon>Eubrachyura</taxon>
        <taxon>Portunoidea</taxon>
        <taxon>Portunidae</taxon>
        <taxon>Portuninae</taxon>
        <taxon>Scylla</taxon>
    </lineage>
</organism>
<feature type="compositionally biased region" description="Basic and acidic residues" evidence="1">
    <location>
        <begin position="94"/>
        <end position="103"/>
    </location>
</feature>
<dbReference type="AlphaFoldDB" id="A0AAW0UU56"/>
<reference evidence="2 3" key="1">
    <citation type="submission" date="2023-03" db="EMBL/GenBank/DDBJ databases">
        <title>High-quality genome of Scylla paramamosain provides insights in environmental adaptation.</title>
        <authorList>
            <person name="Zhang L."/>
        </authorList>
    </citation>
    <scope>NUCLEOTIDE SEQUENCE [LARGE SCALE GENOMIC DNA]</scope>
    <source>
        <strain evidence="2">LZ_2023a</strain>
        <tissue evidence="2">Muscle</tissue>
    </source>
</reference>
<gene>
    <name evidence="2" type="ORF">O3P69_000559</name>
</gene>
<evidence type="ECO:0000313" key="3">
    <source>
        <dbReference type="Proteomes" id="UP001487740"/>
    </source>
</evidence>
<evidence type="ECO:0000256" key="1">
    <source>
        <dbReference type="SAM" id="MobiDB-lite"/>
    </source>
</evidence>
<name>A0AAW0UU56_SCYPA</name>
<dbReference type="Proteomes" id="UP001487740">
    <property type="component" value="Unassembled WGS sequence"/>
</dbReference>
<feature type="compositionally biased region" description="Basic and acidic residues" evidence="1">
    <location>
        <begin position="113"/>
        <end position="132"/>
    </location>
</feature>
<keyword evidence="3" id="KW-1185">Reference proteome</keyword>
<comment type="caution">
    <text evidence="2">The sequence shown here is derived from an EMBL/GenBank/DDBJ whole genome shotgun (WGS) entry which is preliminary data.</text>
</comment>
<accession>A0AAW0UU56</accession>
<protein>
    <submittedName>
        <fullName evidence="2">Uncharacterized protein</fullName>
    </submittedName>
</protein>
<sequence length="132" mass="15074">MLCDLALTSNTRRGLHNISRTVKFPASICLYTGGVGHDRKCDTEQAKAEESLYLLGCIVGSVHWKTGRVLKAIAEQKAEVEQRWRRERMRRRGSRDLRGDLRVARRSKSKMTRQAEEHSPAHPHQREQGPGD</sequence>
<proteinExistence type="predicted"/>
<evidence type="ECO:0000313" key="2">
    <source>
        <dbReference type="EMBL" id="KAK8403585.1"/>
    </source>
</evidence>
<feature type="region of interest" description="Disordered" evidence="1">
    <location>
        <begin position="80"/>
        <end position="132"/>
    </location>
</feature>